<gene>
    <name evidence="6" type="ORF">E2I00_008521</name>
</gene>
<dbReference type="InterPro" id="IPR015019">
    <property type="entry name" value="LAMTOR3"/>
</dbReference>
<dbReference type="EMBL" id="SGJD01006125">
    <property type="protein sequence ID" value="KAB0390023.1"/>
    <property type="molecule type" value="Genomic_DNA"/>
</dbReference>
<evidence type="ECO:0000313" key="6">
    <source>
        <dbReference type="EMBL" id="KAB0390023.1"/>
    </source>
</evidence>
<dbReference type="AlphaFoldDB" id="A0A643BQ55"/>
<protein>
    <recommendedName>
        <fullName evidence="3">Ragulator complex protein LAMTOR3</fullName>
    </recommendedName>
    <alternativeName>
        <fullName evidence="4">Late endosomal/lysosomal adaptor and MAPK and MTOR activator 3</fullName>
    </alternativeName>
</protein>
<evidence type="ECO:0000256" key="2">
    <source>
        <dbReference type="ARBA" id="ARBA00005356"/>
    </source>
</evidence>
<dbReference type="OrthoDB" id="343907at2759"/>
<dbReference type="PANTHER" id="PTHR13378:SF1">
    <property type="entry name" value="RAGULATOR COMPLEX PROTEIN LAMTOR3"/>
    <property type="match status" value="1"/>
</dbReference>
<dbReference type="GO" id="GO:0071986">
    <property type="term" value="C:Ragulator complex"/>
    <property type="evidence" value="ECO:0007669"/>
    <property type="project" value="TreeGrafter"/>
</dbReference>
<keyword evidence="7" id="KW-1185">Reference proteome</keyword>
<evidence type="ECO:0000256" key="3">
    <source>
        <dbReference type="ARBA" id="ARBA00016095"/>
    </source>
</evidence>
<proteinExistence type="inferred from homology"/>
<evidence type="ECO:0000313" key="7">
    <source>
        <dbReference type="Proteomes" id="UP000437017"/>
    </source>
</evidence>
<dbReference type="GO" id="GO:0071230">
    <property type="term" value="P:cellular response to amino acid stimulus"/>
    <property type="evidence" value="ECO:0007669"/>
    <property type="project" value="TreeGrafter"/>
</dbReference>
<comment type="similarity">
    <text evidence="2">Belongs to the LAMTOR3 family.</text>
</comment>
<comment type="caution">
    <text evidence="6">The sequence shown here is derived from an EMBL/GenBank/DDBJ whole genome shotgun (WGS) entry which is preliminary data.</text>
</comment>
<reference evidence="6 7" key="1">
    <citation type="journal article" date="2019" name="PLoS ONE">
        <title>Genomic analyses reveal an absence of contemporary introgressive admixture between fin whales and blue whales, despite known hybrids.</title>
        <authorList>
            <person name="Westbury M.V."/>
            <person name="Petersen B."/>
            <person name="Lorenzen E.D."/>
        </authorList>
    </citation>
    <scope>NUCLEOTIDE SEQUENCE [LARGE SCALE GENOMIC DNA]</scope>
    <source>
        <strain evidence="6">FinWhale-01</strain>
    </source>
</reference>
<dbReference type="Gene3D" id="3.30.450.30">
    <property type="entry name" value="Dynein light chain 2a, cytoplasmic"/>
    <property type="match status" value="1"/>
</dbReference>
<evidence type="ECO:0000256" key="4">
    <source>
        <dbReference type="ARBA" id="ARBA00032697"/>
    </source>
</evidence>
<dbReference type="GO" id="GO:0031902">
    <property type="term" value="C:late endosome membrane"/>
    <property type="evidence" value="ECO:0007669"/>
    <property type="project" value="UniProtKB-SubCell"/>
</dbReference>
<accession>A0A643BQ55</accession>
<dbReference type="SMART" id="SM01278">
    <property type="entry name" value="MAPKK1_Int"/>
    <property type="match status" value="1"/>
</dbReference>
<dbReference type="GO" id="GO:0032008">
    <property type="term" value="P:positive regulation of TOR signaling"/>
    <property type="evidence" value="ECO:0007669"/>
    <property type="project" value="TreeGrafter"/>
</dbReference>
<dbReference type="Proteomes" id="UP000437017">
    <property type="component" value="Unassembled WGS sequence"/>
</dbReference>
<comment type="subcellular location">
    <subcellularLocation>
        <location evidence="1">Late endosome membrane</location>
        <topology evidence="1">Peripheral membrane protein</topology>
        <orientation evidence="1">Cytoplasmic side</orientation>
    </subcellularLocation>
</comment>
<evidence type="ECO:0000256" key="1">
    <source>
        <dbReference type="ARBA" id="ARBA00004492"/>
    </source>
</evidence>
<name>A0A643BQ55_BALPH</name>
<organism evidence="6 7">
    <name type="scientific">Balaenoptera physalus</name>
    <name type="common">Fin whale</name>
    <name type="synonym">Balaena physalus</name>
    <dbReference type="NCBI Taxonomy" id="9770"/>
    <lineage>
        <taxon>Eukaryota</taxon>
        <taxon>Metazoa</taxon>
        <taxon>Chordata</taxon>
        <taxon>Craniata</taxon>
        <taxon>Vertebrata</taxon>
        <taxon>Euteleostomi</taxon>
        <taxon>Mammalia</taxon>
        <taxon>Eutheria</taxon>
        <taxon>Laurasiatheria</taxon>
        <taxon>Artiodactyla</taxon>
        <taxon>Whippomorpha</taxon>
        <taxon>Cetacea</taxon>
        <taxon>Mysticeti</taxon>
        <taxon>Balaenopteridae</taxon>
        <taxon>Balaenoptera</taxon>
    </lineage>
</organism>
<evidence type="ECO:0000256" key="5">
    <source>
        <dbReference type="ARBA" id="ARBA00045176"/>
    </source>
</evidence>
<sequence>MADDLKQFLSKKLPSVEGLHAVVVSDRVPVIKVANDNAPEHALRPGYLLLPLQHTMGANSDFQKINYHLSNANVGLIVSLEKELAPLFEELRQVVEVS</sequence>
<dbReference type="Pfam" id="PF08923">
    <property type="entry name" value="MAPKK1_Int"/>
    <property type="match status" value="1"/>
</dbReference>
<comment type="function">
    <text evidence="5">As part of the Ragulator complex it is involved in amino acid sensing and activation of mTORC1, a signaling complex promoting cell growth in response to growth factors, energy levels, and amino acids. Activated by amino acids through a mechanism involving the lysosomal V-ATPase, the Ragulator plays a dual role for the small GTPases Rag (RagA/RRAGA, RagB/RRAGB, RagC/RRAGC and/or RagD/RRAGD): it (1) acts as a guanine nucleotide exchange factor (GEF), activating the small GTPases Rag and (2) mediates recruitment of Rag GTPases to the lysosome membrane. Activated Ragulator and Rag GTPases function as a scaffold recruiting mTORC1 to lysosomes where it is in turn activated. Adapter protein that enhances the efficiency of the MAP kinase cascade facilitating the activation of MAPK2.</text>
</comment>
<dbReference type="SUPFAM" id="SSF103196">
    <property type="entry name" value="Roadblock/LC7 domain"/>
    <property type="match status" value="1"/>
</dbReference>
<dbReference type="PANTHER" id="PTHR13378">
    <property type="entry name" value="REGULATOR COMPLEX PROTEIN LAMTOR3"/>
    <property type="match status" value="1"/>
</dbReference>